<reference evidence="1" key="1">
    <citation type="submission" date="2012-05" db="EMBL/GenBank/DDBJ databases">
        <authorList>
            <person name="Krishnakumar V."/>
            <person name="Cheung F."/>
            <person name="Xiao Y."/>
            <person name="Chan A."/>
            <person name="Moskal W.A."/>
            <person name="Town C.D."/>
        </authorList>
    </citation>
    <scope>NUCLEOTIDE SEQUENCE</scope>
</reference>
<dbReference type="EMBL" id="BT144460">
    <property type="protein sequence ID" value="AFK44254.1"/>
    <property type="molecule type" value="mRNA"/>
</dbReference>
<protein>
    <submittedName>
        <fullName evidence="1">Uncharacterized protein</fullName>
    </submittedName>
</protein>
<name>I3SVG2_MEDTR</name>
<accession>I3SVG2</accession>
<proteinExistence type="evidence at transcript level"/>
<organism evidence="1">
    <name type="scientific">Medicago truncatula</name>
    <name type="common">Barrel medic</name>
    <name type="synonym">Medicago tribuloides</name>
    <dbReference type="NCBI Taxonomy" id="3880"/>
    <lineage>
        <taxon>Eukaryota</taxon>
        <taxon>Viridiplantae</taxon>
        <taxon>Streptophyta</taxon>
        <taxon>Embryophyta</taxon>
        <taxon>Tracheophyta</taxon>
        <taxon>Spermatophyta</taxon>
        <taxon>Magnoliopsida</taxon>
        <taxon>eudicotyledons</taxon>
        <taxon>Gunneridae</taxon>
        <taxon>Pentapetalae</taxon>
        <taxon>rosids</taxon>
        <taxon>fabids</taxon>
        <taxon>Fabales</taxon>
        <taxon>Fabaceae</taxon>
        <taxon>Papilionoideae</taxon>
        <taxon>50 kb inversion clade</taxon>
        <taxon>NPAAA clade</taxon>
        <taxon>Hologalegina</taxon>
        <taxon>IRL clade</taxon>
        <taxon>Trifolieae</taxon>
        <taxon>Medicago</taxon>
    </lineage>
</organism>
<dbReference type="AlphaFoldDB" id="I3SVG2"/>
<sequence length="43" mass="5160">MLLSHMKMDVQSLRKYSIGELPFLIHQISMDTNMIMKSWLVRH</sequence>
<evidence type="ECO:0000313" key="1">
    <source>
        <dbReference type="EMBL" id="AFK44254.1"/>
    </source>
</evidence>